<protein>
    <submittedName>
        <fullName evidence="1">Uncharacterized protein</fullName>
    </submittedName>
</protein>
<dbReference type="EMBL" id="JAOYFB010000038">
    <property type="protein sequence ID" value="KAK4026401.1"/>
    <property type="molecule type" value="Genomic_DNA"/>
</dbReference>
<sequence>MHVVNVDNTSIEKKEISLGQSLFLQPLHGCRIQVCSVWHLLLLCKGRRSSSSTKWSSSGQSIINISFRWNSYLPTWASRCYNIYLRLPEENEFERKRKQKTYTEKRKSVGLLCFYELEAHMEFHHEAMEISGYLWSIPLRR</sequence>
<reference evidence="1 2" key="1">
    <citation type="journal article" date="2023" name="Nucleic Acids Res.">
        <title>The hologenome of Daphnia magna reveals possible DNA methylation and microbiome-mediated evolution of the host genome.</title>
        <authorList>
            <person name="Chaturvedi A."/>
            <person name="Li X."/>
            <person name="Dhandapani V."/>
            <person name="Marshall H."/>
            <person name="Kissane S."/>
            <person name="Cuenca-Cambronero M."/>
            <person name="Asole G."/>
            <person name="Calvet F."/>
            <person name="Ruiz-Romero M."/>
            <person name="Marangio P."/>
            <person name="Guigo R."/>
            <person name="Rago D."/>
            <person name="Mirbahai L."/>
            <person name="Eastwood N."/>
            <person name="Colbourne J.K."/>
            <person name="Zhou J."/>
            <person name="Mallon E."/>
            <person name="Orsini L."/>
        </authorList>
    </citation>
    <scope>NUCLEOTIDE SEQUENCE [LARGE SCALE GENOMIC DNA]</scope>
    <source>
        <strain evidence="1">LRV0_1</strain>
    </source>
</reference>
<name>A0ABR0AMQ9_9CRUS</name>
<proteinExistence type="predicted"/>
<keyword evidence="2" id="KW-1185">Reference proteome</keyword>
<evidence type="ECO:0000313" key="1">
    <source>
        <dbReference type="EMBL" id="KAK4026401.1"/>
    </source>
</evidence>
<organism evidence="1 2">
    <name type="scientific">Daphnia magna</name>
    <dbReference type="NCBI Taxonomy" id="35525"/>
    <lineage>
        <taxon>Eukaryota</taxon>
        <taxon>Metazoa</taxon>
        <taxon>Ecdysozoa</taxon>
        <taxon>Arthropoda</taxon>
        <taxon>Crustacea</taxon>
        <taxon>Branchiopoda</taxon>
        <taxon>Diplostraca</taxon>
        <taxon>Cladocera</taxon>
        <taxon>Anomopoda</taxon>
        <taxon>Daphniidae</taxon>
        <taxon>Daphnia</taxon>
    </lineage>
</organism>
<evidence type="ECO:0000313" key="2">
    <source>
        <dbReference type="Proteomes" id="UP001234178"/>
    </source>
</evidence>
<gene>
    <name evidence="1" type="ORF">OUZ56_015399</name>
</gene>
<comment type="caution">
    <text evidence="1">The sequence shown here is derived from an EMBL/GenBank/DDBJ whole genome shotgun (WGS) entry which is preliminary data.</text>
</comment>
<accession>A0ABR0AMQ9</accession>
<dbReference type="Proteomes" id="UP001234178">
    <property type="component" value="Unassembled WGS sequence"/>
</dbReference>